<comment type="caution">
    <text evidence="5">Lacks conserved residue(s) required for the propagation of feature annotation.</text>
</comment>
<feature type="signal peptide" evidence="6">
    <location>
        <begin position="1"/>
        <end position="16"/>
    </location>
</feature>
<keyword evidence="9" id="KW-1185">Reference proteome</keyword>
<dbReference type="PROSITE" id="PS51895">
    <property type="entry name" value="AA1"/>
    <property type="match status" value="1"/>
</dbReference>
<evidence type="ECO:0000256" key="5">
    <source>
        <dbReference type="PROSITE-ProRule" id="PRU01243"/>
    </source>
</evidence>
<dbReference type="InterPro" id="IPR032382">
    <property type="entry name" value="AltA1"/>
</dbReference>
<accession>A0A6A6ZQH9</accession>
<dbReference type="Gene3D" id="2.40.350.20">
    <property type="match status" value="1"/>
</dbReference>
<evidence type="ECO:0000256" key="2">
    <source>
        <dbReference type="ARBA" id="ARBA00022525"/>
    </source>
</evidence>
<sequence>MQFLTLASLFATTALAAPAPQPNPSSYENINIDDFSLRHNNGKIESISFSLSGDNATCLSCETCSTPEPNVNIGYGDKEISEYRFSLVEPVDLAGSVFNVTIVHQTAPFVGRFGEGAVPTYCRVGWNGQSDFV</sequence>
<keyword evidence="3 6" id="KW-0732">Signal</keyword>
<evidence type="ECO:0000256" key="6">
    <source>
        <dbReference type="SAM" id="SignalP"/>
    </source>
</evidence>
<proteinExistence type="predicted"/>
<dbReference type="OrthoDB" id="3928926at2759"/>
<keyword evidence="4" id="KW-1015">Disulfide bond</keyword>
<evidence type="ECO:0000256" key="4">
    <source>
        <dbReference type="ARBA" id="ARBA00023157"/>
    </source>
</evidence>
<dbReference type="AlphaFoldDB" id="A0A6A6ZQH9"/>
<dbReference type="GO" id="GO:0005576">
    <property type="term" value="C:extracellular region"/>
    <property type="evidence" value="ECO:0007669"/>
    <property type="project" value="UniProtKB-SubCell"/>
</dbReference>
<comment type="subcellular location">
    <subcellularLocation>
        <location evidence="1">Secreted</location>
    </subcellularLocation>
</comment>
<dbReference type="Pfam" id="PF16541">
    <property type="entry name" value="AltA1"/>
    <property type="match status" value="1"/>
</dbReference>
<dbReference type="EMBL" id="MU006232">
    <property type="protein sequence ID" value="KAF2823322.1"/>
    <property type="molecule type" value="Genomic_DNA"/>
</dbReference>
<evidence type="ECO:0000259" key="7">
    <source>
        <dbReference type="PROSITE" id="PS51895"/>
    </source>
</evidence>
<evidence type="ECO:0000256" key="3">
    <source>
        <dbReference type="ARBA" id="ARBA00022729"/>
    </source>
</evidence>
<keyword evidence="2" id="KW-0964">Secreted</keyword>
<evidence type="ECO:0000313" key="8">
    <source>
        <dbReference type="EMBL" id="KAF2823322.1"/>
    </source>
</evidence>
<feature type="domain" description="AA1-like" evidence="7">
    <location>
        <begin position="25"/>
        <end position="133"/>
    </location>
</feature>
<gene>
    <name evidence="8" type="ORF">CC86DRAFT_65998</name>
</gene>
<evidence type="ECO:0000256" key="1">
    <source>
        <dbReference type="ARBA" id="ARBA00004613"/>
    </source>
</evidence>
<protein>
    <recommendedName>
        <fullName evidence="7">AA1-like domain-containing protein</fullName>
    </recommendedName>
</protein>
<dbReference type="Proteomes" id="UP000799424">
    <property type="component" value="Unassembled WGS sequence"/>
</dbReference>
<organism evidence="8 9">
    <name type="scientific">Ophiobolus disseminans</name>
    <dbReference type="NCBI Taxonomy" id="1469910"/>
    <lineage>
        <taxon>Eukaryota</taxon>
        <taxon>Fungi</taxon>
        <taxon>Dikarya</taxon>
        <taxon>Ascomycota</taxon>
        <taxon>Pezizomycotina</taxon>
        <taxon>Dothideomycetes</taxon>
        <taxon>Pleosporomycetidae</taxon>
        <taxon>Pleosporales</taxon>
        <taxon>Pleosporineae</taxon>
        <taxon>Phaeosphaeriaceae</taxon>
        <taxon>Ophiobolus</taxon>
    </lineage>
</organism>
<evidence type="ECO:0000313" key="9">
    <source>
        <dbReference type="Proteomes" id="UP000799424"/>
    </source>
</evidence>
<reference evidence="8" key="1">
    <citation type="journal article" date="2020" name="Stud. Mycol.">
        <title>101 Dothideomycetes genomes: a test case for predicting lifestyles and emergence of pathogens.</title>
        <authorList>
            <person name="Haridas S."/>
            <person name="Albert R."/>
            <person name="Binder M."/>
            <person name="Bloem J."/>
            <person name="Labutti K."/>
            <person name="Salamov A."/>
            <person name="Andreopoulos B."/>
            <person name="Baker S."/>
            <person name="Barry K."/>
            <person name="Bills G."/>
            <person name="Bluhm B."/>
            <person name="Cannon C."/>
            <person name="Castanera R."/>
            <person name="Culley D."/>
            <person name="Daum C."/>
            <person name="Ezra D."/>
            <person name="Gonzalez J."/>
            <person name="Henrissat B."/>
            <person name="Kuo A."/>
            <person name="Liang C."/>
            <person name="Lipzen A."/>
            <person name="Lutzoni F."/>
            <person name="Magnuson J."/>
            <person name="Mondo S."/>
            <person name="Nolan M."/>
            <person name="Ohm R."/>
            <person name="Pangilinan J."/>
            <person name="Park H.-J."/>
            <person name="Ramirez L."/>
            <person name="Alfaro M."/>
            <person name="Sun H."/>
            <person name="Tritt A."/>
            <person name="Yoshinaga Y."/>
            <person name="Zwiers L.-H."/>
            <person name="Turgeon B."/>
            <person name="Goodwin S."/>
            <person name="Spatafora J."/>
            <person name="Crous P."/>
            <person name="Grigoriev I."/>
        </authorList>
    </citation>
    <scope>NUCLEOTIDE SEQUENCE</scope>
    <source>
        <strain evidence="8">CBS 113818</strain>
    </source>
</reference>
<feature type="chain" id="PRO_5025411276" description="AA1-like domain-containing protein" evidence="6">
    <location>
        <begin position="17"/>
        <end position="133"/>
    </location>
</feature>
<name>A0A6A6ZQH9_9PLEO</name>